<feature type="domain" description="TrfB transcriptional repressor protein" evidence="3">
    <location>
        <begin position="7"/>
        <end position="89"/>
    </location>
</feature>
<protein>
    <submittedName>
        <fullName evidence="4">TrfB-related DNA-binding protein</fullName>
    </submittedName>
</protein>
<evidence type="ECO:0000256" key="1">
    <source>
        <dbReference type="ARBA" id="ARBA00023015"/>
    </source>
</evidence>
<organism evidence="4 5">
    <name type="scientific">Azohydromonas lata</name>
    <dbReference type="NCBI Taxonomy" id="45677"/>
    <lineage>
        <taxon>Bacteria</taxon>
        <taxon>Pseudomonadati</taxon>
        <taxon>Pseudomonadota</taxon>
        <taxon>Betaproteobacteria</taxon>
        <taxon>Burkholderiales</taxon>
        <taxon>Sphaerotilaceae</taxon>
        <taxon>Azohydromonas</taxon>
    </lineage>
</organism>
<dbReference type="GO" id="GO:0003677">
    <property type="term" value="F:DNA binding"/>
    <property type="evidence" value="ECO:0007669"/>
    <property type="project" value="UniProtKB-KW"/>
</dbReference>
<accession>A0ABU5IK89</accession>
<dbReference type="Pfam" id="PF16509">
    <property type="entry name" value="KORA"/>
    <property type="match status" value="1"/>
</dbReference>
<evidence type="ECO:0000313" key="4">
    <source>
        <dbReference type="EMBL" id="MDZ5459296.1"/>
    </source>
</evidence>
<comment type="caution">
    <text evidence="4">The sequence shown here is derived from an EMBL/GenBank/DDBJ whole genome shotgun (WGS) entry which is preliminary data.</text>
</comment>
<proteinExistence type="predicted"/>
<evidence type="ECO:0000259" key="3">
    <source>
        <dbReference type="Pfam" id="PF16509"/>
    </source>
</evidence>
<evidence type="ECO:0000256" key="2">
    <source>
        <dbReference type="ARBA" id="ARBA00023163"/>
    </source>
</evidence>
<dbReference type="Proteomes" id="UP001293718">
    <property type="component" value="Unassembled WGS sequence"/>
</dbReference>
<reference evidence="4 5" key="1">
    <citation type="submission" date="2023-11" db="EMBL/GenBank/DDBJ databases">
        <title>Draft genome of Azohydromonas lata strain H1 (DSM1123), a polyhydroxyalkanoate producer.</title>
        <authorList>
            <person name="Traversa D."/>
            <person name="D'Addabbo P."/>
            <person name="Pazzani C."/>
            <person name="Manzari C."/>
            <person name="Chiara M."/>
            <person name="Scrascia M."/>
        </authorList>
    </citation>
    <scope>NUCLEOTIDE SEQUENCE [LARGE SCALE GENOMIC DNA]</scope>
    <source>
        <strain evidence="4 5">H1</strain>
    </source>
</reference>
<dbReference type="EMBL" id="JAXOJX010000041">
    <property type="protein sequence ID" value="MDZ5459296.1"/>
    <property type="molecule type" value="Genomic_DNA"/>
</dbReference>
<dbReference type="InterPro" id="IPR053721">
    <property type="entry name" value="Fimbrial_Adhesin_Reg"/>
</dbReference>
<gene>
    <name evidence="4" type="ORF">SM757_22215</name>
</gene>
<keyword evidence="1" id="KW-0805">Transcription regulation</keyword>
<sequence>MAGRRRLTLHEFELAVQSLDAGERTRQIAKGVLVHGRSQQEFVAELGITKGAVSQAVTRVWRAAQRVLPGGLQRVTVSLPAHQVEIVKKWEKQAMQKRERANKP</sequence>
<keyword evidence="5" id="KW-1185">Reference proteome</keyword>
<evidence type="ECO:0000313" key="5">
    <source>
        <dbReference type="Proteomes" id="UP001293718"/>
    </source>
</evidence>
<name>A0ABU5IK89_9BURK</name>
<dbReference type="Gene3D" id="1.10.10.2690">
    <property type="match status" value="1"/>
</dbReference>
<dbReference type="InterPro" id="IPR032428">
    <property type="entry name" value="TrfB"/>
</dbReference>
<keyword evidence="2" id="KW-0804">Transcription</keyword>
<dbReference type="RefSeq" id="WP_322467077.1">
    <property type="nucleotide sequence ID" value="NZ_JAXOJX010000041.1"/>
</dbReference>
<keyword evidence="4" id="KW-0238">DNA-binding</keyword>